<feature type="domain" description="Glycosyltransferase subfamily 4-like N-terminal" evidence="4">
    <location>
        <begin position="1"/>
        <end position="154"/>
    </location>
</feature>
<protein>
    <recommendedName>
        <fullName evidence="6">Glycosyl transferase family 1 domain-containing protein</fullName>
    </recommendedName>
</protein>
<dbReference type="AlphaFoldDB" id="A0A381RXS7"/>
<keyword evidence="2" id="KW-0808">Transferase</keyword>
<dbReference type="GO" id="GO:0016757">
    <property type="term" value="F:glycosyltransferase activity"/>
    <property type="evidence" value="ECO:0007669"/>
    <property type="project" value="UniProtKB-KW"/>
</dbReference>
<feature type="non-terminal residue" evidence="5">
    <location>
        <position position="1"/>
    </location>
</feature>
<dbReference type="CDD" id="cd03801">
    <property type="entry name" value="GT4_PimA-like"/>
    <property type="match status" value="1"/>
</dbReference>
<proteinExistence type="predicted"/>
<evidence type="ECO:0000313" key="5">
    <source>
        <dbReference type="EMBL" id="SUZ95828.1"/>
    </source>
</evidence>
<keyword evidence="1" id="KW-0328">Glycosyltransferase</keyword>
<evidence type="ECO:0000256" key="2">
    <source>
        <dbReference type="ARBA" id="ARBA00022679"/>
    </source>
</evidence>
<dbReference type="EMBL" id="UINC01002358">
    <property type="protein sequence ID" value="SUZ95828.1"/>
    <property type="molecule type" value="Genomic_DNA"/>
</dbReference>
<feature type="domain" description="Glycosyl transferase family 1" evidence="3">
    <location>
        <begin position="165"/>
        <end position="338"/>
    </location>
</feature>
<dbReference type="SUPFAM" id="SSF53756">
    <property type="entry name" value="UDP-Glycosyltransferase/glycogen phosphorylase"/>
    <property type="match status" value="1"/>
</dbReference>
<organism evidence="5">
    <name type="scientific">marine metagenome</name>
    <dbReference type="NCBI Taxonomy" id="408172"/>
    <lineage>
        <taxon>unclassified sequences</taxon>
        <taxon>metagenomes</taxon>
        <taxon>ecological metagenomes</taxon>
    </lineage>
</organism>
<evidence type="ECO:0000259" key="4">
    <source>
        <dbReference type="Pfam" id="PF13439"/>
    </source>
</evidence>
<sequence length="365" mass="39097">VGGIQSYLWELWRRLPPEDVAVHTTPHKGSTAFDAEQRFAVTRSREPWLLPHPWLPRRVGRLAREQDAELVVWDPAIPVGLAAPRVDVPYAVVLHGAEVTIPGRLPILRPLLGRVLRGASLVISAGGYPAAEAERAAGGGLPTLVVPPGVDTDRFVPLDDGERASVRRELGLPVDAPLVVSVSRLVPRKGMDTLVRAVTRLAEKEPDVVLAIAGAGREHARLESLIERTGAPAILLGRVEERLLPGLYGAGDVFGMLCRTRLAGLEQEGFGIVFLEAAAAGVPQVAGRSGGAAEAVEHGETGLVVDDPTDVEVVAEAIGDLLGDEEARRAMARAGRQRVEREFSYEVLADRLRVGIDAAELRTGR</sequence>
<dbReference type="Pfam" id="PF00534">
    <property type="entry name" value="Glycos_transf_1"/>
    <property type="match status" value="1"/>
</dbReference>
<accession>A0A381RXS7</accession>
<evidence type="ECO:0000259" key="3">
    <source>
        <dbReference type="Pfam" id="PF00534"/>
    </source>
</evidence>
<dbReference type="Gene3D" id="3.40.50.2000">
    <property type="entry name" value="Glycogen Phosphorylase B"/>
    <property type="match status" value="2"/>
</dbReference>
<dbReference type="PANTHER" id="PTHR12526:SF640">
    <property type="entry name" value="COLANIC ACID BIOSYNTHESIS GLYCOSYLTRANSFERASE WCAL-RELATED"/>
    <property type="match status" value="1"/>
</dbReference>
<evidence type="ECO:0008006" key="6">
    <source>
        <dbReference type="Google" id="ProtNLM"/>
    </source>
</evidence>
<evidence type="ECO:0000256" key="1">
    <source>
        <dbReference type="ARBA" id="ARBA00022676"/>
    </source>
</evidence>
<dbReference type="PANTHER" id="PTHR12526">
    <property type="entry name" value="GLYCOSYLTRANSFERASE"/>
    <property type="match status" value="1"/>
</dbReference>
<dbReference type="InterPro" id="IPR028098">
    <property type="entry name" value="Glyco_trans_4-like_N"/>
</dbReference>
<dbReference type="Pfam" id="PF13439">
    <property type="entry name" value="Glyco_transf_4"/>
    <property type="match status" value="1"/>
</dbReference>
<dbReference type="InterPro" id="IPR001296">
    <property type="entry name" value="Glyco_trans_1"/>
</dbReference>
<reference evidence="5" key="1">
    <citation type="submission" date="2018-05" db="EMBL/GenBank/DDBJ databases">
        <authorList>
            <person name="Lanie J.A."/>
            <person name="Ng W.-L."/>
            <person name="Kazmierczak K.M."/>
            <person name="Andrzejewski T.M."/>
            <person name="Davidsen T.M."/>
            <person name="Wayne K.J."/>
            <person name="Tettelin H."/>
            <person name="Glass J.I."/>
            <person name="Rusch D."/>
            <person name="Podicherti R."/>
            <person name="Tsui H.-C.T."/>
            <person name="Winkler M.E."/>
        </authorList>
    </citation>
    <scope>NUCLEOTIDE SEQUENCE</scope>
</reference>
<gene>
    <name evidence="5" type="ORF">METZ01_LOCUS48682</name>
</gene>
<name>A0A381RXS7_9ZZZZ</name>